<keyword evidence="9" id="KW-0472">Membrane</keyword>
<evidence type="ECO:0000256" key="1">
    <source>
        <dbReference type="ARBA" id="ARBA00022527"/>
    </source>
</evidence>
<dbReference type="Proteomes" id="UP001178507">
    <property type="component" value="Unassembled WGS sequence"/>
</dbReference>
<dbReference type="AlphaFoldDB" id="A0AA36HZ79"/>
<reference evidence="11" key="1">
    <citation type="submission" date="2023-08" db="EMBL/GenBank/DDBJ databases">
        <authorList>
            <person name="Chen Y."/>
            <person name="Shah S."/>
            <person name="Dougan E. K."/>
            <person name="Thang M."/>
            <person name="Chan C."/>
        </authorList>
    </citation>
    <scope>NUCLEOTIDE SEQUENCE</scope>
</reference>
<dbReference type="Gene3D" id="1.25.40.20">
    <property type="entry name" value="Ankyrin repeat-containing domain"/>
    <property type="match status" value="1"/>
</dbReference>
<feature type="repeat" description="ANK" evidence="6">
    <location>
        <begin position="533"/>
        <end position="566"/>
    </location>
</feature>
<dbReference type="Pfam" id="PF12796">
    <property type="entry name" value="Ank_2"/>
    <property type="match status" value="1"/>
</dbReference>
<dbReference type="Gene3D" id="1.10.510.10">
    <property type="entry name" value="Transferase(Phosphotransferase) domain 1"/>
    <property type="match status" value="1"/>
</dbReference>
<keyword evidence="12" id="KW-1185">Reference proteome</keyword>
<keyword evidence="6" id="KW-0040">ANK repeat</keyword>
<dbReference type="FunFam" id="3.30.200.20:FF:000042">
    <property type="entry name" value="Aurora kinase A"/>
    <property type="match status" value="1"/>
</dbReference>
<feature type="transmembrane region" description="Helical" evidence="9">
    <location>
        <begin position="29"/>
        <end position="54"/>
    </location>
</feature>
<dbReference type="InterPro" id="IPR011009">
    <property type="entry name" value="Kinase-like_dom_sf"/>
</dbReference>
<evidence type="ECO:0000256" key="8">
    <source>
        <dbReference type="SAM" id="MobiDB-lite"/>
    </source>
</evidence>
<dbReference type="PROSITE" id="PS50011">
    <property type="entry name" value="PROTEIN_KINASE_DOM"/>
    <property type="match status" value="1"/>
</dbReference>
<organism evidence="11 12">
    <name type="scientific">Effrenium voratum</name>
    <dbReference type="NCBI Taxonomy" id="2562239"/>
    <lineage>
        <taxon>Eukaryota</taxon>
        <taxon>Sar</taxon>
        <taxon>Alveolata</taxon>
        <taxon>Dinophyceae</taxon>
        <taxon>Suessiales</taxon>
        <taxon>Symbiodiniaceae</taxon>
        <taxon>Effrenium</taxon>
    </lineage>
</organism>
<dbReference type="Gene3D" id="3.30.200.20">
    <property type="entry name" value="Phosphorylase Kinase, domain 1"/>
    <property type="match status" value="1"/>
</dbReference>
<dbReference type="InterPro" id="IPR002110">
    <property type="entry name" value="Ankyrin_rpt"/>
</dbReference>
<dbReference type="InterPro" id="IPR017441">
    <property type="entry name" value="Protein_kinase_ATP_BS"/>
</dbReference>
<feature type="repeat" description="ANK" evidence="6">
    <location>
        <begin position="461"/>
        <end position="493"/>
    </location>
</feature>
<feature type="transmembrane region" description="Helical" evidence="9">
    <location>
        <begin position="294"/>
        <end position="316"/>
    </location>
</feature>
<keyword evidence="9" id="KW-0812">Transmembrane</keyword>
<accession>A0AA36HZ79</accession>
<dbReference type="PROSITE" id="PS50088">
    <property type="entry name" value="ANK_REPEAT"/>
    <property type="match status" value="2"/>
</dbReference>
<evidence type="ECO:0000313" key="11">
    <source>
        <dbReference type="EMBL" id="CAJ1377470.1"/>
    </source>
</evidence>
<evidence type="ECO:0000256" key="3">
    <source>
        <dbReference type="ARBA" id="ARBA00022741"/>
    </source>
</evidence>
<feature type="compositionally biased region" description="Basic residues" evidence="8">
    <location>
        <begin position="942"/>
        <end position="953"/>
    </location>
</feature>
<dbReference type="SMART" id="SM00248">
    <property type="entry name" value="ANK"/>
    <property type="match status" value="3"/>
</dbReference>
<keyword evidence="9" id="KW-1133">Transmembrane helix</keyword>
<comment type="caution">
    <text evidence="11">The sequence shown here is derived from an EMBL/GenBank/DDBJ whole genome shotgun (WGS) entry which is preliminary data.</text>
</comment>
<dbReference type="Pfam" id="PF00069">
    <property type="entry name" value="Pkinase"/>
    <property type="match status" value="1"/>
</dbReference>
<keyword evidence="3 7" id="KW-0547">Nucleotide-binding</keyword>
<keyword evidence="1" id="KW-0723">Serine/threonine-protein kinase</keyword>
<evidence type="ECO:0000259" key="10">
    <source>
        <dbReference type="PROSITE" id="PS50011"/>
    </source>
</evidence>
<feature type="region of interest" description="Disordered" evidence="8">
    <location>
        <begin position="632"/>
        <end position="652"/>
    </location>
</feature>
<feature type="domain" description="Protein kinase" evidence="10">
    <location>
        <begin position="732"/>
        <end position="999"/>
    </location>
</feature>
<feature type="region of interest" description="Disordered" evidence="8">
    <location>
        <begin position="933"/>
        <end position="953"/>
    </location>
</feature>
<evidence type="ECO:0000256" key="2">
    <source>
        <dbReference type="ARBA" id="ARBA00022679"/>
    </source>
</evidence>
<dbReference type="GO" id="GO:0005524">
    <property type="term" value="F:ATP binding"/>
    <property type="evidence" value="ECO:0007669"/>
    <property type="project" value="UniProtKB-UniRule"/>
</dbReference>
<dbReference type="PROSITE" id="PS00107">
    <property type="entry name" value="PROTEIN_KINASE_ATP"/>
    <property type="match status" value="1"/>
</dbReference>
<dbReference type="InterPro" id="IPR000719">
    <property type="entry name" value="Prot_kinase_dom"/>
</dbReference>
<feature type="transmembrane region" description="Helical" evidence="9">
    <location>
        <begin position="400"/>
        <end position="422"/>
    </location>
</feature>
<evidence type="ECO:0000256" key="4">
    <source>
        <dbReference type="ARBA" id="ARBA00022777"/>
    </source>
</evidence>
<keyword evidence="4" id="KW-0418">Kinase</keyword>
<dbReference type="Pfam" id="PF00023">
    <property type="entry name" value="Ank"/>
    <property type="match status" value="1"/>
</dbReference>
<dbReference type="PROSITE" id="PS50297">
    <property type="entry name" value="ANK_REP_REGION"/>
    <property type="match status" value="2"/>
</dbReference>
<evidence type="ECO:0000256" key="6">
    <source>
        <dbReference type="PROSITE-ProRule" id="PRU00023"/>
    </source>
</evidence>
<protein>
    <recommendedName>
        <fullName evidence="10">Protein kinase domain-containing protein</fullName>
    </recommendedName>
</protein>
<name>A0AA36HZ79_9DINO</name>
<keyword evidence="2" id="KW-0808">Transferase</keyword>
<evidence type="ECO:0000313" key="12">
    <source>
        <dbReference type="Proteomes" id="UP001178507"/>
    </source>
</evidence>
<keyword evidence="5 7" id="KW-0067">ATP-binding</keyword>
<evidence type="ECO:0000256" key="5">
    <source>
        <dbReference type="ARBA" id="ARBA00022840"/>
    </source>
</evidence>
<proteinExistence type="predicted"/>
<feature type="transmembrane region" description="Helical" evidence="9">
    <location>
        <begin position="95"/>
        <end position="114"/>
    </location>
</feature>
<dbReference type="SUPFAM" id="SSF48403">
    <property type="entry name" value="Ankyrin repeat"/>
    <property type="match status" value="1"/>
</dbReference>
<feature type="transmembrane region" description="Helical" evidence="9">
    <location>
        <begin position="363"/>
        <end position="380"/>
    </location>
</feature>
<dbReference type="GO" id="GO:0004674">
    <property type="term" value="F:protein serine/threonine kinase activity"/>
    <property type="evidence" value="ECO:0007669"/>
    <property type="project" value="UniProtKB-KW"/>
</dbReference>
<dbReference type="SUPFAM" id="SSF56112">
    <property type="entry name" value="Protein kinase-like (PK-like)"/>
    <property type="match status" value="1"/>
</dbReference>
<feature type="binding site" evidence="7">
    <location>
        <position position="761"/>
    </location>
    <ligand>
        <name>ATP</name>
        <dbReference type="ChEBI" id="CHEBI:30616"/>
    </ligand>
</feature>
<gene>
    <name evidence="11" type="ORF">EVOR1521_LOCUS6257</name>
</gene>
<sequence length="1023" mass="114103">MPALGLANVIPRWLLLHDRAPVYNLPDEIGYWCVCIVGTFFGILCVLGILLFCARISTPRAELLRHSAFVMLHITDYVTNILTMVIVCLVDHQRYFYVLLLSHLVIGCFCTYTASTRLEWQKWCCVPFINFFIMVIFMGLMQGVQLCMAHDDYTRRRQRSLTAELNAEQRVPAMMPARFHSKAMDGLLEGSVFAYVAMYALLKDNWAEPRFNPVQLQQEWYTPCLYIGAVCSMLNVGLALVEIDHRTSACVQTVLNVNQSSLASARHLSFRAAEFSMRLLTLLAFCTFMRPLRFWWIAYVLVAADYIFGVALLILLGGRDPIREASVVLGVPLFMVNIMQFVDAPGMSLQARQISEIMVPLRSFEFVGVLLFCVFCPAKIRVVGETEDFGMVSFILKFHPSWAVCWAASVFIYYLLLATYAARTKPGADLHSAVAYGEVEVLRNLLRSSELVLDISRFGPDGRNPLHLAARRGQVECMKLLVEEKADLQAQTGNKQQHMALHLAAMNKVPDAARFLCQACQGDPRILNATNAEGDTPLHIAARCQNVDVLRELLHHPGIQVRILNKKGLVPAECAPSDKFSFDRDSAECAVADLLRVAEVDPNSLANARASADESGSSSPGIQEMSDFRQRCGSQFDSGQAPEAPRRASAENSVPLMSVPRGAEENFVRASQGTGMQVSTDAPLAVTNCGLSSFMLSAGLGAVSRFFLGSIAEDAEKGFNDSETPTVSIEDFAEMRLLGEGAFGKVVLVRHKETGELYAMKTMEKAKFKAQKITSKAHSEQFILRTTRHPFVVQLHFAFQCSYFWALVMDYCPNGDLQACMIKHGIPGLLLEDAARFSGEVLLALEHLHGIRVIFRDLKLENVVVDSSFRAKVTDFGLAKKLYTASDANTMCGSYGYAAPEIMLNAGRYTYAVDLYSYGVLLYMLVSGGETSQRNPMQKNRLPPKNHGQLKKKLRDSEKDLTVKWARPETVVMPLLKILLSEDPRERTNSTALKSNAFFAKYLKEPVDALLEERKYRPPQTLS</sequence>
<dbReference type="SMART" id="SM00220">
    <property type="entry name" value="S_TKc"/>
    <property type="match status" value="1"/>
</dbReference>
<feature type="transmembrane region" description="Helical" evidence="9">
    <location>
        <begin position="322"/>
        <end position="342"/>
    </location>
</feature>
<feature type="transmembrane region" description="Helical" evidence="9">
    <location>
        <begin position="126"/>
        <end position="149"/>
    </location>
</feature>
<dbReference type="InterPro" id="IPR036770">
    <property type="entry name" value="Ankyrin_rpt-contain_sf"/>
</dbReference>
<dbReference type="PANTHER" id="PTHR24351">
    <property type="entry name" value="RIBOSOMAL PROTEIN S6 KINASE"/>
    <property type="match status" value="1"/>
</dbReference>
<evidence type="ECO:0000256" key="9">
    <source>
        <dbReference type="SAM" id="Phobius"/>
    </source>
</evidence>
<dbReference type="EMBL" id="CAUJNA010000465">
    <property type="protein sequence ID" value="CAJ1377470.1"/>
    <property type="molecule type" value="Genomic_DNA"/>
</dbReference>
<evidence type="ECO:0000256" key="7">
    <source>
        <dbReference type="PROSITE-ProRule" id="PRU10141"/>
    </source>
</evidence>